<reference evidence="2" key="1">
    <citation type="submission" date="2019-11" db="EMBL/GenBank/DDBJ databases">
        <title>Escherichia coli 1916D6.</title>
        <authorList>
            <person name="Yao H."/>
            <person name="Du X."/>
            <person name="Yu R."/>
            <person name="Li A."/>
        </authorList>
    </citation>
    <scope>NUCLEOTIDE SEQUENCE [LARGE SCALE GENOMIC DNA]</scope>
    <source>
        <strain evidence="2">19110F47</strain>
    </source>
</reference>
<dbReference type="Proteomes" id="UP000405075">
    <property type="component" value="Chromosome"/>
</dbReference>
<sequence length="735" mass="77595">MAKIQEQIANARKANISDQEIFSAIAKSPRYAAGFERARAAGLSNADIARDLGLVIKAVNNASNRRNFTPPDTSKAANKKMQQEQLKKQGPTKFWESGLLGLADIGIPVVQAAEYAADGIRGGINKVFGTNLETDRYEKLTKNYKNINDNHNTVRKANKQGVDVTRMGANMLLTAPIAGAGGTLKSGVPLVSKAGAEFLGKNAALGALVGATGVHENNTQRLKSMGAGALGGAIGAGVGQKVGEGVVKVANKIPTRATTQKISATIDDQIEIALKQSNVKIGDLSDDVVAGLRKEVGAALKSGKAVNKEAVARKIVFDRLGIKPTRAQLTGNSVLWQKQAELAKIQGAGDPLRQTLINNENQVIGALDDVIAKTGGKATDQYGAIKGATDSLLDQNAQNKAFIGAAYDNAMNAPGNDVLINGAGLANDVFTKLDDAALASFLPPDISKKIVQISENPQLFTLKKGEELIKILNTHYKSSLQNGQPTATTHALGIVRQALQGRQDEALQGLLVNGGNDAAQAYQFARQAHRANAELTQRMPLLQDALKGVEPDKLFKKHILGGNAAQLGETIEVLKNTNPQAVADIKQQTLLWISNKSVNQNGGFSPAGMKKALDSLGDRRLLTMFDANELSHIKDIAKAGDYLVTQPNHAYVNNSNTSAVLMNFFGGLINKPGVRVLLSPLKDVADSMKVSRSLKGSVAGEAVPAAANPLISNAQLEIIDKLSKAGLIGGANSTQ</sequence>
<evidence type="ECO:0000313" key="2">
    <source>
        <dbReference type="Proteomes" id="UP000405075"/>
    </source>
</evidence>
<dbReference type="EMBL" id="CP046045">
    <property type="protein sequence ID" value="QGM27270.1"/>
    <property type="molecule type" value="Genomic_DNA"/>
</dbReference>
<gene>
    <name evidence="1" type="ORF">GJD93_06080</name>
</gene>
<dbReference type="AlphaFoldDB" id="A0AAP9KJB7"/>
<organism evidence="1 2">
    <name type="scientific">Acinetobacter towneri</name>
    <dbReference type="NCBI Taxonomy" id="202956"/>
    <lineage>
        <taxon>Bacteria</taxon>
        <taxon>Pseudomonadati</taxon>
        <taxon>Pseudomonadota</taxon>
        <taxon>Gammaproteobacteria</taxon>
        <taxon>Moraxellales</taxon>
        <taxon>Moraxellaceae</taxon>
        <taxon>Acinetobacter</taxon>
    </lineage>
</organism>
<protein>
    <submittedName>
        <fullName evidence="1">Uncharacterized protein</fullName>
    </submittedName>
</protein>
<accession>A0AAP9KJB7</accession>
<proteinExistence type="predicted"/>
<evidence type="ECO:0000313" key="1">
    <source>
        <dbReference type="EMBL" id="QGM27270.1"/>
    </source>
</evidence>
<dbReference type="RefSeq" id="WP_154320555.1">
    <property type="nucleotide sequence ID" value="NZ_CP046045.1"/>
</dbReference>
<name>A0AAP9KJB7_9GAMM</name>